<evidence type="ECO:0000256" key="6">
    <source>
        <dbReference type="ARBA" id="ARBA00022519"/>
    </source>
</evidence>
<keyword evidence="4" id="KW-0813">Transport</keyword>
<keyword evidence="8" id="KW-0653">Protein transport</keyword>
<evidence type="ECO:0000256" key="2">
    <source>
        <dbReference type="ARBA" id="ARBA00007208"/>
    </source>
</evidence>
<keyword evidence="9" id="KW-0472">Membrane</keyword>
<evidence type="ECO:0000256" key="7">
    <source>
        <dbReference type="ARBA" id="ARBA00022692"/>
    </source>
</evidence>
<reference evidence="11 12" key="1">
    <citation type="submission" date="2024-06" db="EMBL/GenBank/DDBJ databases">
        <authorList>
            <person name="Woo H."/>
        </authorList>
    </citation>
    <scope>NUCLEOTIDE SEQUENCE [LARGE SCALE GENOMIC DNA]</scope>
    <source>
        <strain evidence="11 12">S2-g</strain>
    </source>
</reference>
<sequence length="260" mass="28154">MKILRKILAAVAVLLLAAALLLWWLPARWAMPLLQPQLHGLRLQELGGTVWNGSAGQVLSSAGRGLGHVQWQLSHRALFGRAELQIDFEGPQFGLRGHMQQLPASQSAWSDLQAHVDLAALADLRLPLGQPRGELALNARHALLQGGWPLELQADWQWRQAALHMKNDDVALGDLHGTLAAQGGVIHAEWQDDGQGPLRTTGKLDLSLLGWRLGAELQSRQNDPALQRWIATLGRPAADGTLHIARSGGMAAAITGKTAR</sequence>
<evidence type="ECO:0000313" key="12">
    <source>
        <dbReference type="Proteomes" id="UP001556170"/>
    </source>
</evidence>
<evidence type="ECO:0000256" key="8">
    <source>
        <dbReference type="ARBA" id="ARBA00022927"/>
    </source>
</evidence>
<dbReference type="InterPro" id="IPR022792">
    <property type="entry name" value="T2SS_protein-GspN"/>
</dbReference>
<keyword evidence="12" id="KW-1185">Reference proteome</keyword>
<dbReference type="EMBL" id="JBFOHL010000005">
    <property type="protein sequence ID" value="MEW9624050.1"/>
    <property type="molecule type" value="Genomic_DNA"/>
</dbReference>
<evidence type="ECO:0000256" key="1">
    <source>
        <dbReference type="ARBA" id="ARBA00004533"/>
    </source>
</evidence>
<proteinExistence type="inferred from homology"/>
<dbReference type="Proteomes" id="UP001556170">
    <property type="component" value="Unassembled WGS sequence"/>
</dbReference>
<dbReference type="Pfam" id="PF01203">
    <property type="entry name" value="T2SSN"/>
    <property type="match status" value="1"/>
</dbReference>
<comment type="subcellular location">
    <subcellularLocation>
        <location evidence="1">Cell inner membrane</location>
    </subcellularLocation>
</comment>
<evidence type="ECO:0000256" key="5">
    <source>
        <dbReference type="ARBA" id="ARBA00022475"/>
    </source>
</evidence>
<organism evidence="11 12">
    <name type="scientific">Rhodanobacter geophilus</name>
    <dbReference type="NCBI Taxonomy" id="3162488"/>
    <lineage>
        <taxon>Bacteria</taxon>
        <taxon>Pseudomonadati</taxon>
        <taxon>Pseudomonadota</taxon>
        <taxon>Gammaproteobacteria</taxon>
        <taxon>Lysobacterales</taxon>
        <taxon>Rhodanobacteraceae</taxon>
        <taxon>Rhodanobacter</taxon>
    </lineage>
</organism>
<protein>
    <recommendedName>
        <fullName evidence="3">Type II secretion system protein N</fullName>
    </recommendedName>
    <alternativeName>
        <fullName evidence="10">General secretion pathway protein N</fullName>
    </alternativeName>
</protein>
<evidence type="ECO:0000256" key="3">
    <source>
        <dbReference type="ARBA" id="ARBA00021563"/>
    </source>
</evidence>
<gene>
    <name evidence="11" type="ORF">ABQJ56_07385</name>
</gene>
<keyword evidence="6" id="KW-0997">Cell inner membrane</keyword>
<keyword evidence="7" id="KW-0812">Transmembrane</keyword>
<dbReference type="RefSeq" id="WP_367844359.1">
    <property type="nucleotide sequence ID" value="NZ_JBFOHL010000005.1"/>
</dbReference>
<keyword evidence="5" id="KW-1003">Cell membrane</keyword>
<comment type="similarity">
    <text evidence="2">Belongs to the GSP N family.</text>
</comment>
<evidence type="ECO:0000256" key="9">
    <source>
        <dbReference type="ARBA" id="ARBA00023136"/>
    </source>
</evidence>
<comment type="caution">
    <text evidence="11">The sequence shown here is derived from an EMBL/GenBank/DDBJ whole genome shotgun (WGS) entry which is preliminary data.</text>
</comment>
<accession>A0ABV3QN75</accession>
<evidence type="ECO:0000256" key="4">
    <source>
        <dbReference type="ARBA" id="ARBA00022448"/>
    </source>
</evidence>
<name>A0ABV3QN75_9GAMM</name>
<evidence type="ECO:0000256" key="10">
    <source>
        <dbReference type="ARBA" id="ARBA00030772"/>
    </source>
</evidence>
<evidence type="ECO:0000313" key="11">
    <source>
        <dbReference type="EMBL" id="MEW9624050.1"/>
    </source>
</evidence>